<accession>A0A4P9VRL0</accession>
<name>A0A4P9VRL0_9GAMM</name>
<gene>
    <name evidence="1" type="ORF">B9G39_23710</name>
</gene>
<proteinExistence type="predicted"/>
<dbReference type="EMBL" id="NDXW01000001">
    <property type="protein sequence ID" value="RDH46213.1"/>
    <property type="molecule type" value="Genomic_DNA"/>
</dbReference>
<evidence type="ECO:0000313" key="1">
    <source>
        <dbReference type="EMBL" id="RDH46213.1"/>
    </source>
</evidence>
<dbReference type="Proteomes" id="UP000257039">
    <property type="component" value="Unassembled WGS sequence"/>
</dbReference>
<organism evidence="1 2">
    <name type="scientific">Zooshikella ganghwensis</name>
    <dbReference type="NCBI Taxonomy" id="202772"/>
    <lineage>
        <taxon>Bacteria</taxon>
        <taxon>Pseudomonadati</taxon>
        <taxon>Pseudomonadota</taxon>
        <taxon>Gammaproteobacteria</taxon>
        <taxon>Oceanospirillales</taxon>
        <taxon>Zooshikellaceae</taxon>
        <taxon>Zooshikella</taxon>
    </lineage>
</organism>
<dbReference type="RefSeq" id="WP_094789010.1">
    <property type="nucleotide sequence ID" value="NZ_NDXW01000001.1"/>
</dbReference>
<comment type="caution">
    <text evidence="1">The sequence shown here is derived from an EMBL/GenBank/DDBJ whole genome shotgun (WGS) entry which is preliminary data.</text>
</comment>
<sequence>MAPRKEPIITSLSNENTPRTQQLRINQSLIQRIDRVREAIAKETKRKKKTRHDYFLEAIYEKLEADEDNYGPP</sequence>
<reference evidence="1 2" key="1">
    <citation type="submission" date="2017-04" db="EMBL/GenBank/DDBJ databases">
        <title>Draft genome sequence of Zooshikella ganghwensis VG4 isolated from Red Sea sediments.</title>
        <authorList>
            <person name="Rehman Z."/>
            <person name="Alam I."/>
            <person name="Kamau A."/>
            <person name="Bajic V."/>
            <person name="Leiknes T."/>
        </authorList>
    </citation>
    <scope>NUCLEOTIDE SEQUENCE [LARGE SCALE GENOMIC DNA]</scope>
    <source>
        <strain evidence="1 2">VG4</strain>
    </source>
</reference>
<dbReference type="AlphaFoldDB" id="A0A4P9VRL0"/>
<evidence type="ECO:0000313" key="2">
    <source>
        <dbReference type="Proteomes" id="UP000257039"/>
    </source>
</evidence>
<keyword evidence="2" id="KW-1185">Reference proteome</keyword>
<protein>
    <submittedName>
        <fullName evidence="1">Uncharacterized protein</fullName>
    </submittedName>
</protein>